<name>A0A6V8N5F2_9BACT</name>
<dbReference type="Proteomes" id="UP000587586">
    <property type="component" value="Unassembled WGS sequence"/>
</dbReference>
<dbReference type="CDD" id="cd02803">
    <property type="entry name" value="OYE_like_FMN_family"/>
    <property type="match status" value="1"/>
</dbReference>
<keyword evidence="5" id="KW-1185">Reference proteome</keyword>
<dbReference type="EMBL" id="BLXZ01000002">
    <property type="protein sequence ID" value="GFO67792.1"/>
    <property type="molecule type" value="Genomic_DNA"/>
</dbReference>
<feature type="domain" description="NADH:flavin oxidoreductase/NADH oxidase N-terminal" evidence="3">
    <location>
        <begin position="4"/>
        <end position="329"/>
    </location>
</feature>
<evidence type="ECO:0000259" key="3">
    <source>
        <dbReference type="Pfam" id="PF00724"/>
    </source>
</evidence>
<keyword evidence="1" id="KW-0285">Flavoprotein</keyword>
<dbReference type="GO" id="GO:0016491">
    <property type="term" value="F:oxidoreductase activity"/>
    <property type="evidence" value="ECO:0007669"/>
    <property type="project" value="UniProtKB-KW"/>
</dbReference>
<gene>
    <name evidence="4" type="ORF">GMLC_13710</name>
</gene>
<evidence type="ECO:0000313" key="4">
    <source>
        <dbReference type="EMBL" id="GFO67792.1"/>
    </source>
</evidence>
<dbReference type="PANTHER" id="PTHR43656:SF2">
    <property type="entry name" value="BINDING OXIDOREDUCTASE, PUTATIVE (AFU_ORTHOLOGUE AFUA_2G08260)-RELATED"/>
    <property type="match status" value="1"/>
</dbReference>
<evidence type="ECO:0000313" key="5">
    <source>
        <dbReference type="Proteomes" id="UP000587586"/>
    </source>
</evidence>
<reference evidence="5" key="1">
    <citation type="submission" date="2020-06" db="EMBL/GenBank/DDBJ databases">
        <title>Draft genomic sequecing of Geomonas sp. Red745.</title>
        <authorList>
            <person name="Itoh H."/>
            <person name="Xu Z.X."/>
            <person name="Ushijima N."/>
            <person name="Masuda Y."/>
            <person name="Shiratori Y."/>
            <person name="Senoo K."/>
        </authorList>
    </citation>
    <scope>NUCLEOTIDE SEQUENCE [LARGE SCALE GENOMIC DNA]</scope>
    <source>
        <strain evidence="5">Red745</strain>
    </source>
</reference>
<dbReference type="Gene3D" id="3.20.20.70">
    <property type="entry name" value="Aldolase class I"/>
    <property type="match status" value="1"/>
</dbReference>
<dbReference type="AlphaFoldDB" id="A0A6V8N5F2"/>
<evidence type="ECO:0000256" key="2">
    <source>
        <dbReference type="ARBA" id="ARBA00023002"/>
    </source>
</evidence>
<dbReference type="InterPro" id="IPR013785">
    <property type="entry name" value="Aldolase_TIM"/>
</dbReference>
<organism evidence="4 5">
    <name type="scientific">Geomonas limicola</name>
    <dbReference type="NCBI Taxonomy" id="2740186"/>
    <lineage>
        <taxon>Bacteria</taxon>
        <taxon>Pseudomonadati</taxon>
        <taxon>Thermodesulfobacteriota</taxon>
        <taxon>Desulfuromonadia</taxon>
        <taxon>Geobacterales</taxon>
        <taxon>Geobacteraceae</taxon>
        <taxon>Geomonas</taxon>
    </lineage>
</organism>
<dbReference type="GO" id="GO:0010181">
    <property type="term" value="F:FMN binding"/>
    <property type="evidence" value="ECO:0007669"/>
    <property type="project" value="InterPro"/>
</dbReference>
<dbReference type="InterPro" id="IPR001155">
    <property type="entry name" value="OxRdtase_FMN_N"/>
</dbReference>
<protein>
    <submittedName>
        <fullName evidence="4">Oxidoreductase</fullName>
    </submittedName>
</protein>
<comment type="caution">
    <text evidence="4">The sequence shown here is derived from an EMBL/GenBank/DDBJ whole genome shotgun (WGS) entry which is preliminary data.</text>
</comment>
<dbReference type="SUPFAM" id="SSF51395">
    <property type="entry name" value="FMN-linked oxidoreductases"/>
    <property type="match status" value="1"/>
</dbReference>
<accession>A0A6V8N5F2</accession>
<dbReference type="PANTHER" id="PTHR43656">
    <property type="entry name" value="BINDING OXIDOREDUCTASE, PUTATIVE (AFU_ORTHOLOGUE AFUA_2G08260)-RELATED"/>
    <property type="match status" value="1"/>
</dbReference>
<dbReference type="RefSeq" id="WP_183360313.1">
    <property type="nucleotide sequence ID" value="NZ_BLXZ01000002.1"/>
</dbReference>
<proteinExistence type="predicted"/>
<keyword evidence="2" id="KW-0560">Oxidoreductase</keyword>
<dbReference type="Pfam" id="PF00724">
    <property type="entry name" value="Oxidored_FMN"/>
    <property type="match status" value="1"/>
</dbReference>
<sequence length="357" mass="39355">MKTLFDPITIAGMKLKNRIVRSATYDGFSDQQGRPTARLYKVYEDLAKGGVGAMITGLTSVSDSEPLESGQMSIRDDSFIPDYRIMTNAVHKHGAAIILQLACIGSQSYHDAGEKPVWGPSAVEDLVFNKTPREMGREEIARMQADFAMGASRAKQAGFDAVQLHLAHGYLLSRFLTPYYNRRSDEYGGSIENRGRAIFETCRAVREKVGPSFPVLVKINSEDFIEQGMTFEECRFICKGLVTLGIDAIEVSGGYVSSPPSMGPCRKENEYFGVYAEQLALELPIPVIAVGGNRDFDAMTRIVRESGVSAVSLSRPLIREPNLVERWKGGDYGRALCISCNKCFKPNGTACVFNRES</sequence>
<dbReference type="InterPro" id="IPR051799">
    <property type="entry name" value="NADH_flavin_oxidoreductase"/>
</dbReference>
<evidence type="ECO:0000256" key="1">
    <source>
        <dbReference type="ARBA" id="ARBA00022630"/>
    </source>
</evidence>